<sequence>MPVRFGYCWKEQNKTDNGLRMHGMTTSPEKVWFDEDNLWVNLSDGRTIGAPLAWFPRLLHAEQKARDDFELSVHGIHWDSLDEDISIQGLLAGQGDQTHPKRDHAA</sequence>
<dbReference type="InterPro" id="IPR018841">
    <property type="entry name" value="DUF2442"/>
</dbReference>
<protein>
    <submittedName>
        <fullName evidence="1">DUF2442 domain-containing protein</fullName>
    </submittedName>
</protein>
<reference evidence="1 2" key="1">
    <citation type="submission" date="2022-07" db="EMBL/GenBank/DDBJ databases">
        <title>A copper resistant bacterium isolated from sediment samples of deep sea hydrothermal areas.</title>
        <authorList>
            <person name="Zeng X."/>
        </authorList>
    </citation>
    <scope>NUCLEOTIDE SEQUENCE [LARGE SCALE GENOMIC DNA]</scope>
    <source>
        <strain evidence="2">CuT 6</strain>
    </source>
</reference>
<dbReference type="Proteomes" id="UP001475781">
    <property type="component" value="Chromosome"/>
</dbReference>
<evidence type="ECO:0000313" key="2">
    <source>
        <dbReference type="Proteomes" id="UP001475781"/>
    </source>
</evidence>
<proteinExistence type="predicted"/>
<dbReference type="Gene3D" id="3.30.2020.40">
    <property type="entry name" value="Uncharacterised protein PF10387, DUF2442"/>
    <property type="match status" value="1"/>
</dbReference>
<evidence type="ECO:0000313" key="1">
    <source>
        <dbReference type="EMBL" id="WZF89743.1"/>
    </source>
</evidence>
<dbReference type="Pfam" id="PF10387">
    <property type="entry name" value="DUF2442"/>
    <property type="match status" value="1"/>
</dbReference>
<organism evidence="1 2">
    <name type="scientific">Marinobacter metalliresistant</name>
    <dbReference type="NCBI Taxonomy" id="2961995"/>
    <lineage>
        <taxon>Bacteria</taxon>
        <taxon>Pseudomonadati</taxon>
        <taxon>Pseudomonadota</taxon>
        <taxon>Gammaproteobacteria</taxon>
        <taxon>Pseudomonadales</taxon>
        <taxon>Marinobacteraceae</taxon>
        <taxon>Marinobacter</taxon>
    </lineage>
</organism>
<keyword evidence="2" id="KW-1185">Reference proteome</keyword>
<name>A0ABZ2W4S4_9GAMM</name>
<gene>
    <name evidence="1" type="ORF">NLK58_05970</name>
</gene>
<dbReference type="RefSeq" id="WP_341582286.1">
    <property type="nucleotide sequence ID" value="NZ_CP101118.1"/>
</dbReference>
<dbReference type="EMBL" id="CP101118">
    <property type="protein sequence ID" value="WZF89743.1"/>
    <property type="molecule type" value="Genomic_DNA"/>
</dbReference>
<accession>A0ABZ2W4S4</accession>